<organism evidence="1 3">
    <name type="scientific">Citrobacter portucalensis</name>
    <dbReference type="NCBI Taxonomy" id="1639133"/>
    <lineage>
        <taxon>Bacteria</taxon>
        <taxon>Pseudomonadati</taxon>
        <taxon>Pseudomonadota</taxon>
        <taxon>Gammaproteobacteria</taxon>
        <taxon>Enterobacterales</taxon>
        <taxon>Enterobacteriaceae</taxon>
        <taxon>Citrobacter</taxon>
        <taxon>Citrobacter freundii complex</taxon>
    </lineage>
</organism>
<reference evidence="1" key="2">
    <citation type="submission" date="2023-11" db="EMBL/GenBank/DDBJ databases">
        <title>Detection of rare carbapenemases in Enterobacterales - comparison of two colorimetric and two CIM-based carbapenemase assays.</title>
        <authorList>
            <person name="Schaffarczyk L."/>
            <person name="Noster J."/>
            <person name="Stelzer Y."/>
            <person name="Sattler J."/>
            <person name="Gatermann S."/>
            <person name="Hamprecht A."/>
        </authorList>
    </citation>
    <scope>NUCLEOTIDE SEQUENCE</scope>
    <source>
        <strain evidence="1">CIM-Carb-133</strain>
    </source>
</reference>
<evidence type="ECO:0000313" key="3">
    <source>
        <dbReference type="Proteomes" id="UP001271725"/>
    </source>
</evidence>
<dbReference type="EMBL" id="JAXABJ010000009">
    <property type="protein sequence ID" value="MDX7149035.1"/>
    <property type="molecule type" value="Genomic_DNA"/>
</dbReference>
<dbReference type="SUPFAM" id="SSF160631">
    <property type="entry name" value="SMI1/KNR4-like"/>
    <property type="match status" value="1"/>
</dbReference>
<dbReference type="EMBL" id="CP136601">
    <property type="protein sequence ID" value="WOH43905.1"/>
    <property type="molecule type" value="Genomic_DNA"/>
</dbReference>
<dbReference type="InterPro" id="IPR037883">
    <property type="entry name" value="Knr4/Smi1-like_sf"/>
</dbReference>
<reference evidence="2 4" key="1">
    <citation type="submission" date="2023-10" db="EMBL/GenBank/DDBJ databases">
        <title>SFO-1, KPC-2, NDM-1 were first reported in Portuguese citrobacter collected clinically.</title>
        <authorList>
            <person name="Guo K."/>
        </authorList>
    </citation>
    <scope>NUCLEOTIDE SEQUENCE [LARGE SCALE GENOMIC DNA]</scope>
    <source>
        <strain evidence="2 4">L2724hy</strain>
    </source>
</reference>
<dbReference type="NCBIfam" id="NF038335">
    <property type="entry name" value="YPO0640_fam"/>
    <property type="match status" value="1"/>
</dbReference>
<evidence type="ECO:0000313" key="4">
    <source>
        <dbReference type="Proteomes" id="UP001302613"/>
    </source>
</evidence>
<sequence>MNIEALLVELKIMMDSFAYPIEDAIKSSFIESITKRNSKTETSPILEQLCDEVCILCSNQPDYLTFLETMDGFEYNGLRIFSLSIPEPLVKNLFLVNEFYRNNDDYINPDLAERLVIGDDSISLFTYDTKSCLFEIRDNIGTDNVFGTFKSFTEFLNEILDTVR</sequence>
<dbReference type="AlphaFoldDB" id="A0A9X4G7K8"/>
<name>A0A9X4G7K8_9ENTR</name>
<dbReference type="Proteomes" id="UP001271725">
    <property type="component" value="Unassembled WGS sequence"/>
</dbReference>
<dbReference type="RefSeq" id="WP_234103015.1">
    <property type="nucleotide sequence ID" value="NZ_CP136601.1"/>
</dbReference>
<keyword evidence="4" id="KW-1185">Reference proteome</keyword>
<accession>A0A9X4G7K8</accession>
<dbReference type="Proteomes" id="UP001302613">
    <property type="component" value="Chromosome"/>
</dbReference>
<evidence type="ECO:0000313" key="1">
    <source>
        <dbReference type="EMBL" id="MDX7149035.1"/>
    </source>
</evidence>
<proteinExistence type="predicted"/>
<evidence type="ECO:0000313" key="2">
    <source>
        <dbReference type="EMBL" id="WOH43905.1"/>
    </source>
</evidence>
<protein>
    <submittedName>
        <fullName evidence="1">YrhA family protein</fullName>
    </submittedName>
</protein>
<gene>
    <name evidence="2" type="ORF">RY846_01540</name>
    <name evidence="1" type="ORF">SJ265_14730</name>
</gene>